<organism evidence="2 5">
    <name type="scientific">Didymodactylos carnosus</name>
    <dbReference type="NCBI Taxonomy" id="1234261"/>
    <lineage>
        <taxon>Eukaryota</taxon>
        <taxon>Metazoa</taxon>
        <taxon>Spiralia</taxon>
        <taxon>Gnathifera</taxon>
        <taxon>Rotifera</taxon>
        <taxon>Eurotatoria</taxon>
        <taxon>Bdelloidea</taxon>
        <taxon>Philodinida</taxon>
        <taxon>Philodinidae</taxon>
        <taxon>Didymodactylos</taxon>
    </lineage>
</organism>
<dbReference type="EMBL" id="CAJOBC010105303">
    <property type="protein sequence ID" value="CAF4496921.1"/>
    <property type="molecule type" value="Genomic_DNA"/>
</dbReference>
<dbReference type="EMBL" id="CAJNOK010045615">
    <property type="protein sequence ID" value="CAF1579793.1"/>
    <property type="molecule type" value="Genomic_DNA"/>
</dbReference>
<gene>
    <name evidence="2" type="ORF">GPM918_LOCUS43200</name>
    <name evidence="1" type="ORF">OVA965_LOCUS40889</name>
    <name evidence="4" type="ORF">SRO942_LOCUS44626</name>
    <name evidence="3" type="ORF">TMI583_LOCUS42418</name>
</gene>
<protein>
    <submittedName>
        <fullName evidence="2">Uncharacterized protein</fullName>
    </submittedName>
</protein>
<dbReference type="Proteomes" id="UP000677228">
    <property type="component" value="Unassembled WGS sequence"/>
</dbReference>
<dbReference type="Proteomes" id="UP000681722">
    <property type="component" value="Unassembled WGS sequence"/>
</dbReference>
<accession>A0A816BN67</accession>
<evidence type="ECO:0000313" key="4">
    <source>
        <dbReference type="EMBL" id="CAF4496921.1"/>
    </source>
</evidence>
<dbReference type="Proteomes" id="UP000682733">
    <property type="component" value="Unassembled WGS sequence"/>
</dbReference>
<dbReference type="EMBL" id="CAJNOQ010038483">
    <property type="protein sequence ID" value="CAF1612692.1"/>
    <property type="molecule type" value="Genomic_DNA"/>
</dbReference>
<comment type="caution">
    <text evidence="2">The sequence shown here is derived from an EMBL/GenBank/DDBJ whole genome shotgun (WGS) entry which is preliminary data.</text>
</comment>
<evidence type="ECO:0000313" key="2">
    <source>
        <dbReference type="EMBL" id="CAF1612692.1"/>
    </source>
</evidence>
<proteinExistence type="predicted"/>
<dbReference type="EMBL" id="CAJOBA010068666">
    <property type="protein sequence ID" value="CAF4378572.1"/>
    <property type="molecule type" value="Genomic_DNA"/>
</dbReference>
<name>A0A816BN67_9BILA</name>
<keyword evidence="5" id="KW-1185">Reference proteome</keyword>
<evidence type="ECO:0000313" key="5">
    <source>
        <dbReference type="Proteomes" id="UP000663829"/>
    </source>
</evidence>
<evidence type="ECO:0000313" key="1">
    <source>
        <dbReference type="EMBL" id="CAF1579793.1"/>
    </source>
</evidence>
<reference evidence="2" key="1">
    <citation type="submission" date="2021-02" db="EMBL/GenBank/DDBJ databases">
        <authorList>
            <person name="Nowell W R."/>
        </authorList>
    </citation>
    <scope>NUCLEOTIDE SEQUENCE</scope>
</reference>
<sequence>MFSKTAEKPSKKVKSALLSTTVISTFHRNALLAISAKNDFTPRRSPRKQSSDQLWLCVAKTDPSKKTSFADTLGLKIGQIVISLQDGKQTSLRDFLGKVQAINCNGQVKYYLPRKYPNSTDPPPQESDIVLNDRCGLRNGLTVRVRSHRI</sequence>
<evidence type="ECO:0000313" key="3">
    <source>
        <dbReference type="EMBL" id="CAF4378572.1"/>
    </source>
</evidence>
<dbReference type="AlphaFoldDB" id="A0A816BN67"/>
<dbReference type="Proteomes" id="UP000663829">
    <property type="component" value="Unassembled WGS sequence"/>
</dbReference>